<evidence type="ECO:0000313" key="9">
    <source>
        <dbReference type="Proteomes" id="UP001230051"/>
    </source>
</evidence>
<evidence type="ECO:0000256" key="2">
    <source>
        <dbReference type="ARBA" id="ARBA00023130"/>
    </source>
</evidence>
<keyword evidence="9" id="KW-1185">Reference proteome</keyword>
<keyword evidence="2" id="KW-1064">Adaptive immunity</keyword>
<proteinExistence type="predicted"/>
<reference evidence="8" key="1">
    <citation type="submission" date="2022-02" db="EMBL/GenBank/DDBJ databases">
        <title>Atlantic sturgeon de novo genome assembly.</title>
        <authorList>
            <person name="Stock M."/>
            <person name="Klopp C."/>
            <person name="Guiguen Y."/>
            <person name="Cabau C."/>
            <person name="Parinello H."/>
            <person name="Santidrian Yebra-Pimentel E."/>
            <person name="Kuhl H."/>
            <person name="Dirks R.P."/>
            <person name="Guessner J."/>
            <person name="Wuertz S."/>
            <person name="Du K."/>
            <person name="Schartl M."/>
        </authorList>
    </citation>
    <scope>NUCLEOTIDE SEQUENCE</scope>
    <source>
        <strain evidence="8">STURGEONOMICS-FGT-2020</strain>
        <tissue evidence="8">Whole blood</tissue>
    </source>
</reference>
<dbReference type="InterPro" id="IPR013106">
    <property type="entry name" value="Ig_V-set"/>
</dbReference>
<dbReference type="Gene3D" id="2.60.40.10">
    <property type="entry name" value="Immunoglobulins"/>
    <property type="match status" value="1"/>
</dbReference>
<comment type="caution">
    <text evidence="8">The sequence shown here is derived from an EMBL/GenBank/DDBJ whole genome shotgun (WGS) entry which is preliminary data.</text>
</comment>
<organism evidence="8 9">
    <name type="scientific">Acipenser oxyrinchus oxyrinchus</name>
    <dbReference type="NCBI Taxonomy" id="40147"/>
    <lineage>
        <taxon>Eukaryota</taxon>
        <taxon>Metazoa</taxon>
        <taxon>Chordata</taxon>
        <taxon>Craniata</taxon>
        <taxon>Vertebrata</taxon>
        <taxon>Euteleostomi</taxon>
        <taxon>Actinopterygii</taxon>
        <taxon>Chondrostei</taxon>
        <taxon>Acipenseriformes</taxon>
        <taxon>Acipenseridae</taxon>
        <taxon>Acipenser</taxon>
    </lineage>
</organism>
<dbReference type="InterPro" id="IPR051287">
    <property type="entry name" value="TCR_variable_region"/>
</dbReference>
<accession>A0AAD8CTT6</accession>
<gene>
    <name evidence="8" type="ORF">AOXY_G25665</name>
</gene>
<keyword evidence="5" id="KW-0391">Immunity</keyword>
<dbReference type="InterPro" id="IPR013783">
    <property type="entry name" value="Ig-like_fold"/>
</dbReference>
<dbReference type="Pfam" id="PF07686">
    <property type="entry name" value="V-set"/>
    <property type="match status" value="1"/>
</dbReference>
<dbReference type="GO" id="GO:0042101">
    <property type="term" value="C:T cell receptor complex"/>
    <property type="evidence" value="ECO:0007669"/>
    <property type="project" value="UniProtKB-KW"/>
</dbReference>
<keyword evidence="4" id="KW-0393">Immunoglobulin domain</keyword>
<evidence type="ECO:0000256" key="6">
    <source>
        <dbReference type="SAM" id="SignalP"/>
    </source>
</evidence>
<dbReference type="SUPFAM" id="SSF48726">
    <property type="entry name" value="Immunoglobulin"/>
    <property type="match status" value="1"/>
</dbReference>
<keyword evidence="5" id="KW-1279">T cell receptor</keyword>
<dbReference type="PANTHER" id="PTHR19367">
    <property type="entry name" value="T-CELL RECEPTOR ALPHA CHAIN V REGION"/>
    <property type="match status" value="1"/>
</dbReference>
<feature type="signal peptide" evidence="6">
    <location>
        <begin position="1"/>
        <end position="20"/>
    </location>
</feature>
<dbReference type="InterPro" id="IPR036179">
    <property type="entry name" value="Ig-like_dom_sf"/>
</dbReference>
<name>A0AAD8CTT6_ACIOX</name>
<keyword evidence="1 6" id="KW-0732">Signal</keyword>
<evidence type="ECO:0000256" key="1">
    <source>
        <dbReference type="ARBA" id="ARBA00022729"/>
    </source>
</evidence>
<evidence type="ECO:0000256" key="3">
    <source>
        <dbReference type="ARBA" id="ARBA00023170"/>
    </source>
</evidence>
<feature type="chain" id="PRO_5042261313" description="Ig-like domain-containing protein" evidence="6">
    <location>
        <begin position="21"/>
        <end position="106"/>
    </location>
</feature>
<keyword evidence="3" id="KW-0675">Receptor</keyword>
<evidence type="ECO:0000259" key="7">
    <source>
        <dbReference type="PROSITE" id="PS50835"/>
    </source>
</evidence>
<protein>
    <recommendedName>
        <fullName evidence="7">Ig-like domain-containing protein</fullName>
    </recommendedName>
</protein>
<evidence type="ECO:0000256" key="5">
    <source>
        <dbReference type="ARBA" id="ARBA00043266"/>
    </source>
</evidence>
<dbReference type="PROSITE" id="PS50835">
    <property type="entry name" value="IG_LIKE"/>
    <property type="match status" value="1"/>
</dbReference>
<evidence type="ECO:0000313" key="8">
    <source>
        <dbReference type="EMBL" id="KAK1156651.1"/>
    </source>
</evidence>
<dbReference type="AlphaFoldDB" id="A0AAD8CTT6"/>
<sequence>MAKLRGFFIAFITLPALTRGDSISPEQTAESRTEGESVTLSCSYTADSQSIYLYWYRQNSDRTLEYILLKGARSQSSDSHTADFAKSRFTATTDSSLLQSPFPNLL</sequence>
<dbReference type="GO" id="GO:0002250">
    <property type="term" value="P:adaptive immune response"/>
    <property type="evidence" value="ECO:0007669"/>
    <property type="project" value="UniProtKB-KW"/>
</dbReference>
<dbReference type="Proteomes" id="UP001230051">
    <property type="component" value="Unassembled WGS sequence"/>
</dbReference>
<dbReference type="InterPro" id="IPR007110">
    <property type="entry name" value="Ig-like_dom"/>
</dbReference>
<dbReference type="EMBL" id="JAGXEW010000027">
    <property type="protein sequence ID" value="KAK1156651.1"/>
    <property type="molecule type" value="Genomic_DNA"/>
</dbReference>
<dbReference type="PANTHER" id="PTHR19367:SF18">
    <property type="entry name" value="T CELL RECEPTOR ALPHA VARIABLE 16"/>
    <property type="match status" value="1"/>
</dbReference>
<evidence type="ECO:0000256" key="4">
    <source>
        <dbReference type="ARBA" id="ARBA00023319"/>
    </source>
</evidence>
<feature type="domain" description="Ig-like" evidence="7">
    <location>
        <begin position="15"/>
        <end position="106"/>
    </location>
</feature>